<dbReference type="EMBL" id="MFPU01000084">
    <property type="protein sequence ID" value="OGH68715.1"/>
    <property type="molecule type" value="Genomic_DNA"/>
</dbReference>
<dbReference type="Proteomes" id="UP000177953">
    <property type="component" value="Unassembled WGS sequence"/>
</dbReference>
<protein>
    <submittedName>
        <fullName evidence="1">Uncharacterized protein</fullName>
    </submittedName>
</protein>
<evidence type="ECO:0000313" key="2">
    <source>
        <dbReference type="Proteomes" id="UP000177953"/>
    </source>
</evidence>
<evidence type="ECO:0000313" key="1">
    <source>
        <dbReference type="EMBL" id="OGH68715.1"/>
    </source>
</evidence>
<reference evidence="1 2" key="1">
    <citation type="journal article" date="2016" name="Nat. Commun.">
        <title>Thousands of microbial genomes shed light on interconnected biogeochemical processes in an aquifer system.</title>
        <authorList>
            <person name="Anantharaman K."/>
            <person name="Brown C.T."/>
            <person name="Hug L.A."/>
            <person name="Sharon I."/>
            <person name="Castelle C.J."/>
            <person name="Probst A.J."/>
            <person name="Thomas B.C."/>
            <person name="Singh A."/>
            <person name="Wilkins M.J."/>
            <person name="Karaoz U."/>
            <person name="Brodie E.L."/>
            <person name="Williams K.H."/>
            <person name="Hubbard S.S."/>
            <person name="Banfield J.F."/>
        </authorList>
    </citation>
    <scope>NUCLEOTIDE SEQUENCE [LARGE SCALE GENOMIC DNA]</scope>
</reference>
<sequence length="82" mass="9683">MLIYCQLIDHHMSICLNCNVSTLYVEDKMTEKRFSEILKEYGFTDNQINLLWNSRPSDDLDEDKLRKTAELIAPNKDRFVQA</sequence>
<name>A0A1F6MAS1_9BACT</name>
<comment type="caution">
    <text evidence="1">The sequence shown here is derived from an EMBL/GenBank/DDBJ whole genome shotgun (WGS) entry which is preliminary data.</text>
</comment>
<gene>
    <name evidence="1" type="ORF">A2754_02455</name>
</gene>
<proteinExistence type="predicted"/>
<dbReference type="AlphaFoldDB" id="A0A1F6MAS1"/>
<organism evidence="1 2">
    <name type="scientific">Candidatus Magasanikbacteria bacterium RIFCSPHIGHO2_01_FULL_47_8</name>
    <dbReference type="NCBI Taxonomy" id="1798673"/>
    <lineage>
        <taxon>Bacteria</taxon>
        <taxon>Candidatus Magasanikiibacteriota</taxon>
    </lineage>
</organism>
<accession>A0A1F6MAS1</accession>